<name>A0A7J6S8D0_PEROL</name>
<dbReference type="GO" id="GO:0005524">
    <property type="term" value="F:ATP binding"/>
    <property type="evidence" value="ECO:0007669"/>
    <property type="project" value="UniProtKB-KW"/>
</dbReference>
<keyword evidence="5" id="KW-0648">Protein biosynthesis</keyword>
<keyword evidence="3" id="KW-0547">Nucleotide-binding</keyword>
<keyword evidence="6" id="KW-0030">Aminoacyl-tRNA synthetase</keyword>
<evidence type="ECO:0000256" key="3">
    <source>
        <dbReference type="ARBA" id="ARBA00022741"/>
    </source>
</evidence>
<dbReference type="InterPro" id="IPR006195">
    <property type="entry name" value="aa-tRNA-synth_II"/>
</dbReference>
<dbReference type="PANTHER" id="PTHR11538:SF41">
    <property type="entry name" value="PHENYLALANINE--TRNA LIGASE, MITOCHONDRIAL"/>
    <property type="match status" value="1"/>
</dbReference>
<dbReference type="InterPro" id="IPR002319">
    <property type="entry name" value="Phenylalanyl-tRNA_Synthase"/>
</dbReference>
<dbReference type="EMBL" id="JABANO010020270">
    <property type="protein sequence ID" value="KAF4728782.1"/>
    <property type="molecule type" value="Genomic_DNA"/>
</dbReference>
<sequence>MQIPILGGFCGRRLRPTNLRCSVEWLLQEVSPVEGAVWSADVYRKDEIDRYHYPVFHQVDGLRLFSTSEASLTMVIEDLKKTLEGLMESLFGAGVDMRWDSTITFPFTDPSLEMEIFYNGKWIEVLGCGAIKNEIIDRALGSDCGLHGWAFGLGLERLAMHLFEIDDIRLFWSTDKRFLSQFADGELKKFEPFSNYPPVFKDISFWIDDDVGFELNKFFEVFCH</sequence>
<evidence type="ECO:0000256" key="7">
    <source>
        <dbReference type="ARBA" id="ARBA00049255"/>
    </source>
</evidence>
<dbReference type="Proteomes" id="UP000553632">
    <property type="component" value="Unassembled WGS sequence"/>
</dbReference>
<comment type="caution">
    <text evidence="9">The sequence shown here is derived from an EMBL/GenBank/DDBJ whole genome shotgun (WGS) entry which is preliminary data.</text>
</comment>
<dbReference type="Gene3D" id="3.30.930.10">
    <property type="entry name" value="Bira Bifunctional Protein, Domain 2"/>
    <property type="match status" value="1"/>
</dbReference>
<accession>A0A7J6S8D0</accession>
<feature type="domain" description="Aminoacyl-transfer RNA synthetases class-II family profile" evidence="8">
    <location>
        <begin position="40"/>
        <end position="192"/>
    </location>
</feature>
<keyword evidence="4" id="KW-0067">ATP-binding</keyword>
<dbReference type="AlphaFoldDB" id="A0A7J6S8D0"/>
<keyword evidence="10" id="KW-1185">Reference proteome</keyword>
<proteinExistence type="predicted"/>
<keyword evidence="2" id="KW-0436">Ligase</keyword>
<dbReference type="Pfam" id="PF01409">
    <property type="entry name" value="tRNA-synt_2d"/>
    <property type="match status" value="1"/>
</dbReference>
<dbReference type="EC" id="6.1.1.20" evidence="1"/>
<evidence type="ECO:0000256" key="4">
    <source>
        <dbReference type="ARBA" id="ARBA00022840"/>
    </source>
</evidence>
<evidence type="ECO:0000259" key="8">
    <source>
        <dbReference type="PROSITE" id="PS50862"/>
    </source>
</evidence>
<dbReference type="SUPFAM" id="SSF55681">
    <property type="entry name" value="Class II aaRS and biotin synthetases"/>
    <property type="match status" value="1"/>
</dbReference>
<evidence type="ECO:0000256" key="6">
    <source>
        <dbReference type="ARBA" id="ARBA00023146"/>
    </source>
</evidence>
<dbReference type="GO" id="GO:0004826">
    <property type="term" value="F:phenylalanine-tRNA ligase activity"/>
    <property type="evidence" value="ECO:0007669"/>
    <property type="project" value="UniProtKB-EC"/>
</dbReference>
<evidence type="ECO:0000256" key="2">
    <source>
        <dbReference type="ARBA" id="ARBA00022598"/>
    </source>
</evidence>
<dbReference type="PROSITE" id="PS50862">
    <property type="entry name" value="AA_TRNA_LIGASE_II"/>
    <property type="match status" value="1"/>
</dbReference>
<dbReference type="InterPro" id="IPR045864">
    <property type="entry name" value="aa-tRNA-synth_II/BPL/LPL"/>
</dbReference>
<evidence type="ECO:0000256" key="1">
    <source>
        <dbReference type="ARBA" id="ARBA00012814"/>
    </source>
</evidence>
<evidence type="ECO:0000313" key="9">
    <source>
        <dbReference type="EMBL" id="KAF4728782.1"/>
    </source>
</evidence>
<organism evidence="9 10">
    <name type="scientific">Perkinsus olseni</name>
    <name type="common">Perkinsus atlanticus</name>
    <dbReference type="NCBI Taxonomy" id="32597"/>
    <lineage>
        <taxon>Eukaryota</taxon>
        <taxon>Sar</taxon>
        <taxon>Alveolata</taxon>
        <taxon>Perkinsozoa</taxon>
        <taxon>Perkinsea</taxon>
        <taxon>Perkinsida</taxon>
        <taxon>Perkinsidae</taxon>
        <taxon>Perkinsus</taxon>
    </lineage>
</organism>
<dbReference type="GO" id="GO:0000049">
    <property type="term" value="F:tRNA binding"/>
    <property type="evidence" value="ECO:0007669"/>
    <property type="project" value="InterPro"/>
</dbReference>
<dbReference type="GO" id="GO:0006432">
    <property type="term" value="P:phenylalanyl-tRNA aminoacylation"/>
    <property type="evidence" value="ECO:0007669"/>
    <property type="project" value="TreeGrafter"/>
</dbReference>
<evidence type="ECO:0000256" key="5">
    <source>
        <dbReference type="ARBA" id="ARBA00022917"/>
    </source>
</evidence>
<protein>
    <recommendedName>
        <fullName evidence="1">phenylalanine--tRNA ligase</fullName>
        <ecNumber evidence="1">6.1.1.20</ecNumber>
    </recommendedName>
</protein>
<comment type="catalytic activity">
    <reaction evidence="7">
        <text>tRNA(Phe) + L-phenylalanine + ATP = L-phenylalanyl-tRNA(Phe) + AMP + diphosphate + H(+)</text>
        <dbReference type="Rhea" id="RHEA:19413"/>
        <dbReference type="Rhea" id="RHEA-COMP:9668"/>
        <dbReference type="Rhea" id="RHEA-COMP:9699"/>
        <dbReference type="ChEBI" id="CHEBI:15378"/>
        <dbReference type="ChEBI" id="CHEBI:30616"/>
        <dbReference type="ChEBI" id="CHEBI:33019"/>
        <dbReference type="ChEBI" id="CHEBI:58095"/>
        <dbReference type="ChEBI" id="CHEBI:78442"/>
        <dbReference type="ChEBI" id="CHEBI:78531"/>
        <dbReference type="ChEBI" id="CHEBI:456215"/>
        <dbReference type="EC" id="6.1.1.20"/>
    </reaction>
</comment>
<gene>
    <name evidence="9" type="ORF">FOZ63_001505</name>
</gene>
<dbReference type="GO" id="GO:0005739">
    <property type="term" value="C:mitochondrion"/>
    <property type="evidence" value="ECO:0007669"/>
    <property type="project" value="TreeGrafter"/>
</dbReference>
<dbReference type="PANTHER" id="PTHR11538">
    <property type="entry name" value="PHENYLALANYL-TRNA SYNTHETASE"/>
    <property type="match status" value="1"/>
</dbReference>
<evidence type="ECO:0000313" key="10">
    <source>
        <dbReference type="Proteomes" id="UP000553632"/>
    </source>
</evidence>
<reference evidence="9 10" key="1">
    <citation type="submission" date="2020-04" db="EMBL/GenBank/DDBJ databases">
        <title>Perkinsus olseni comparative genomics.</title>
        <authorList>
            <person name="Bogema D.R."/>
        </authorList>
    </citation>
    <scope>NUCLEOTIDE SEQUENCE [LARGE SCALE GENOMIC DNA]</scope>
    <source>
        <strain evidence="9 10">ATCC PRA-207</strain>
    </source>
</reference>